<feature type="transmembrane region" description="Helical" evidence="1">
    <location>
        <begin position="173"/>
        <end position="193"/>
    </location>
</feature>
<keyword evidence="1" id="KW-0812">Transmembrane</keyword>
<gene>
    <name evidence="2" type="ORF">CRI88_13745</name>
</gene>
<protein>
    <recommendedName>
        <fullName evidence="4">DUF2812 domain-containing protein</fullName>
    </recommendedName>
</protein>
<sequence length="201" mass="24235">MIKFKIFFDIEKEEQWLNQMLSQGLVCTNINSAGFYTFKHTTDLEQVIRIDYQQDLRKKEQPNYKQLHEDFGWRPLKEKSYDGTYYWLKRKDGNDELFSDNDSYIAKYKRLMQHASHWALLSFLLLMILYANDDFDSFFSIKAAYYTPGLWEKEGLAFLLAFLFETPFALMRFIPPWLFLATCGMYVVVYYRYRKSIQQLL</sequence>
<proteinExistence type="predicted"/>
<name>A0A2I0V0B5_9BACI</name>
<evidence type="ECO:0000313" key="2">
    <source>
        <dbReference type="EMBL" id="PKU51740.1"/>
    </source>
</evidence>
<dbReference type="EMBL" id="PDFK01000003">
    <property type="protein sequence ID" value="PKU51740.1"/>
    <property type="molecule type" value="Genomic_DNA"/>
</dbReference>
<dbReference type="Proteomes" id="UP000234956">
    <property type="component" value="Unassembled WGS sequence"/>
</dbReference>
<organism evidence="2 3">
    <name type="scientific">Lysinibacillus fusiformis</name>
    <dbReference type="NCBI Taxonomy" id="28031"/>
    <lineage>
        <taxon>Bacteria</taxon>
        <taxon>Bacillati</taxon>
        <taxon>Bacillota</taxon>
        <taxon>Bacilli</taxon>
        <taxon>Bacillales</taxon>
        <taxon>Bacillaceae</taxon>
        <taxon>Lysinibacillus</taxon>
    </lineage>
</organism>
<dbReference type="RefSeq" id="WP_101966756.1">
    <property type="nucleotide sequence ID" value="NZ_PDFK01000003.1"/>
</dbReference>
<keyword evidence="1" id="KW-0472">Membrane</keyword>
<evidence type="ECO:0008006" key="4">
    <source>
        <dbReference type="Google" id="ProtNLM"/>
    </source>
</evidence>
<comment type="caution">
    <text evidence="2">The sequence shown here is derived from an EMBL/GenBank/DDBJ whole genome shotgun (WGS) entry which is preliminary data.</text>
</comment>
<evidence type="ECO:0000313" key="3">
    <source>
        <dbReference type="Proteomes" id="UP000234956"/>
    </source>
</evidence>
<keyword evidence="1" id="KW-1133">Transmembrane helix</keyword>
<evidence type="ECO:0000256" key="1">
    <source>
        <dbReference type="SAM" id="Phobius"/>
    </source>
</evidence>
<feature type="transmembrane region" description="Helical" evidence="1">
    <location>
        <begin position="115"/>
        <end position="132"/>
    </location>
</feature>
<accession>A0A2I0V0B5</accession>
<dbReference type="InterPro" id="IPR021359">
    <property type="entry name" value="DUF2812"/>
</dbReference>
<dbReference type="AlphaFoldDB" id="A0A2I0V0B5"/>
<reference evidence="2 3" key="1">
    <citation type="submission" date="2017-10" db="EMBL/GenBank/DDBJ databases">
        <title>Draft genome of Lysinibacillus fusiformis strain Juneja, a laboratory-derived pathogen of Drosophila melanogaster.</title>
        <authorList>
            <person name="Smith B.R."/>
            <person name="Unckless R.L."/>
        </authorList>
    </citation>
    <scope>NUCLEOTIDE SEQUENCE [LARGE SCALE GENOMIC DNA]</scope>
    <source>
        <strain evidence="2 3">Juneja</strain>
    </source>
</reference>
<dbReference type="Pfam" id="PF11193">
    <property type="entry name" value="DUF2812"/>
    <property type="match status" value="1"/>
</dbReference>